<dbReference type="RefSeq" id="WP_205378797.1">
    <property type="nucleotide sequence ID" value="NZ_JAFEJA010000003.1"/>
</dbReference>
<comment type="caution">
    <text evidence="2">The sequence shown here is derived from an EMBL/GenBank/DDBJ whole genome shotgun (WGS) entry which is preliminary data.</text>
</comment>
<gene>
    <name evidence="2" type="ORF">JE024_39610</name>
</gene>
<organism evidence="2 3">
    <name type="scientific">Streptomyces zhihengii</name>
    <dbReference type="NCBI Taxonomy" id="1818004"/>
    <lineage>
        <taxon>Bacteria</taxon>
        <taxon>Bacillati</taxon>
        <taxon>Actinomycetota</taxon>
        <taxon>Actinomycetes</taxon>
        <taxon>Kitasatosporales</taxon>
        <taxon>Streptomycetaceae</taxon>
        <taxon>Streptomyces</taxon>
    </lineage>
</organism>
<sequence>MSRLLALDEMAFAHHVGAWLVCRHRNTDPAARPVADAEQHTTSAVLPQGIAK</sequence>
<evidence type="ECO:0008006" key="4">
    <source>
        <dbReference type="Google" id="ProtNLM"/>
    </source>
</evidence>
<keyword evidence="2" id="KW-0614">Plasmid</keyword>
<dbReference type="Proteomes" id="UP000664109">
    <property type="component" value="Unassembled WGS sequence"/>
</dbReference>
<proteinExistence type="predicted"/>
<protein>
    <recommendedName>
        <fullName evidence="4">Transposase</fullName>
    </recommendedName>
</protein>
<geneLocation type="plasmid" evidence="2">
    <name>unnamed1</name>
</geneLocation>
<evidence type="ECO:0000256" key="1">
    <source>
        <dbReference type="SAM" id="MobiDB-lite"/>
    </source>
</evidence>
<dbReference type="EMBL" id="JAFEJA010000003">
    <property type="protein sequence ID" value="MBM9624643.1"/>
    <property type="molecule type" value="Genomic_DNA"/>
</dbReference>
<feature type="region of interest" description="Disordered" evidence="1">
    <location>
        <begin position="30"/>
        <end position="52"/>
    </location>
</feature>
<accession>A0ABS2V4T5</accession>
<name>A0ABS2V4T5_9ACTN</name>
<keyword evidence="3" id="KW-1185">Reference proteome</keyword>
<evidence type="ECO:0000313" key="2">
    <source>
        <dbReference type="EMBL" id="MBM9624643.1"/>
    </source>
</evidence>
<evidence type="ECO:0000313" key="3">
    <source>
        <dbReference type="Proteomes" id="UP000664109"/>
    </source>
</evidence>
<reference evidence="2 3" key="1">
    <citation type="journal article" date="2016" name="Arch. Microbiol.">
        <title>Streptomyces zhihengii sp. nov., isolated from rhizospheric soil of Psammosilene tunicoides.</title>
        <authorList>
            <person name="Huang M.J."/>
            <person name="Fei J.J."/>
            <person name="Salam N."/>
            <person name="Kim C.J."/>
            <person name="Hozzein W.N."/>
            <person name="Xiao M."/>
            <person name="Huang H.Q."/>
            <person name="Li W.J."/>
        </authorList>
    </citation>
    <scope>NUCLEOTIDE SEQUENCE [LARGE SCALE GENOMIC DNA]</scope>
    <source>
        <strain evidence="2 3">YIM T102</strain>
    </source>
</reference>